<evidence type="ECO:0000256" key="1">
    <source>
        <dbReference type="SAM" id="MobiDB-lite"/>
    </source>
</evidence>
<feature type="compositionally biased region" description="Basic and acidic residues" evidence="1">
    <location>
        <begin position="635"/>
        <end position="678"/>
    </location>
</feature>
<gene>
    <name evidence="2" type="ORF">HK103_006063</name>
</gene>
<dbReference type="PANTHER" id="PTHR38700:SF1">
    <property type="entry name" value="PH DOMAIN-CONTAINING PROTEIN"/>
    <property type="match status" value="1"/>
</dbReference>
<feature type="compositionally biased region" description="Basic and acidic residues" evidence="1">
    <location>
        <begin position="358"/>
        <end position="370"/>
    </location>
</feature>
<feature type="region of interest" description="Disordered" evidence="1">
    <location>
        <begin position="618"/>
        <end position="704"/>
    </location>
</feature>
<dbReference type="InterPro" id="IPR029071">
    <property type="entry name" value="Ubiquitin-like_domsf"/>
</dbReference>
<keyword evidence="3" id="KW-1185">Reference proteome</keyword>
<evidence type="ECO:0000313" key="2">
    <source>
        <dbReference type="EMBL" id="KAJ3255805.1"/>
    </source>
</evidence>
<sequence>MASCRLQPPTESEKKVFLIEMTDNISSLLEDLLNMEQNLGIETQYPEPTDDLNISTNIHMKEEMQASSRSLHTAKSVTFLDREEDLITTITFEPEEPSNNIRSSVTRPEEGDFTPTSILKQPQVIIEPTVLPMEPEDESFESDFSSTDSGSLSDDSAAEYSPDESTEDENIKPIYSEKKEELQVKTIVSPDTIDTESDSDDQPLTATKGSFSAQKTPTLYGQPVEPPTLYGQPVEPPTLYGQPVEPPTLYGQPVEPPTLYGQPVEPNIPSQSDFKKKPHEKRTTIKDGSTETESEESDSDLPLISAKSIQDAGKLPTFFGQPVVSDPLPSQGSNNTRPPITLADGSSDDDEPILSPKAMDEMKRQRELSLREEEKLDRLEEERRKKESVTEKKDLNMKKITCRIFIENAGNFTTKVLTSLMPASTVVEEISSNLQGDNWALFEIITEFGIERPLRNWEIVTNVMSTWDTDANNAIVLKKYGYVNSLSPANSGPEVVFCDLSQNDVYTLMRPRKKSITEFCMALKSDLNYSFFQDINDSIKFLCVEKPERLADWCLALRLAKSEYMWENRAKVATPVQPKEPLVNTVQPSSLTPGSLLENHVAEPVSLVEQVKQITPGSLLERVDKPPEKKKKKKSESDKEKRKHRSESAGEARFKKSESHEEDKIRRSHSESLQEEKIKKKKSKKEKSERSEKSDKEKKRKVKPLVDITGTKNCKTCGCSEYVPVPSRREICANCYHDHKQVV</sequence>
<dbReference type="SUPFAM" id="SSF54236">
    <property type="entry name" value="Ubiquitin-like"/>
    <property type="match status" value="1"/>
</dbReference>
<reference evidence="2" key="1">
    <citation type="submission" date="2020-05" db="EMBL/GenBank/DDBJ databases">
        <title>Phylogenomic resolution of chytrid fungi.</title>
        <authorList>
            <person name="Stajich J.E."/>
            <person name="Amses K."/>
            <person name="Simmons R."/>
            <person name="Seto K."/>
            <person name="Myers J."/>
            <person name="Bonds A."/>
            <person name="Quandt C.A."/>
            <person name="Barry K."/>
            <person name="Liu P."/>
            <person name="Grigoriev I."/>
            <person name="Longcore J.E."/>
            <person name="James T.Y."/>
        </authorList>
    </citation>
    <scope>NUCLEOTIDE SEQUENCE</scope>
    <source>
        <strain evidence="2">PLAUS21</strain>
    </source>
</reference>
<feature type="compositionally biased region" description="Polar residues" evidence="1">
    <location>
        <begin position="202"/>
        <end position="219"/>
    </location>
</feature>
<feature type="region of interest" description="Disordered" evidence="1">
    <location>
        <begin position="95"/>
        <end position="121"/>
    </location>
</feature>
<feature type="compositionally biased region" description="Acidic residues" evidence="1">
    <location>
        <begin position="290"/>
        <end position="299"/>
    </location>
</feature>
<organism evidence="2 3">
    <name type="scientific">Boothiomyces macroporosus</name>
    <dbReference type="NCBI Taxonomy" id="261099"/>
    <lineage>
        <taxon>Eukaryota</taxon>
        <taxon>Fungi</taxon>
        <taxon>Fungi incertae sedis</taxon>
        <taxon>Chytridiomycota</taxon>
        <taxon>Chytridiomycota incertae sedis</taxon>
        <taxon>Chytridiomycetes</taxon>
        <taxon>Rhizophydiales</taxon>
        <taxon>Terramycetaceae</taxon>
        <taxon>Boothiomyces</taxon>
    </lineage>
</organism>
<dbReference type="PANTHER" id="PTHR38700">
    <property type="entry name" value="YALI0E22418P"/>
    <property type="match status" value="1"/>
</dbReference>
<dbReference type="Proteomes" id="UP001210925">
    <property type="component" value="Unassembled WGS sequence"/>
</dbReference>
<protein>
    <submittedName>
        <fullName evidence="2">Uncharacterized protein</fullName>
    </submittedName>
</protein>
<feature type="compositionally biased region" description="Basic and acidic residues" evidence="1">
    <location>
        <begin position="686"/>
        <end position="697"/>
    </location>
</feature>
<dbReference type="EMBL" id="JADGKB010000060">
    <property type="protein sequence ID" value="KAJ3255805.1"/>
    <property type="molecule type" value="Genomic_DNA"/>
</dbReference>
<accession>A0AAD5UEI7</accession>
<feature type="compositionally biased region" description="Polar residues" evidence="1">
    <location>
        <begin position="97"/>
        <end position="106"/>
    </location>
</feature>
<dbReference type="InterPro" id="IPR011993">
    <property type="entry name" value="PH-like_dom_sf"/>
</dbReference>
<dbReference type="AlphaFoldDB" id="A0AAD5UEI7"/>
<name>A0AAD5UEI7_9FUNG</name>
<dbReference type="Gene3D" id="3.10.20.90">
    <property type="entry name" value="Phosphatidylinositol 3-kinase Catalytic Subunit, Chain A, domain 1"/>
    <property type="match status" value="1"/>
</dbReference>
<comment type="caution">
    <text evidence="2">The sequence shown here is derived from an EMBL/GenBank/DDBJ whole genome shotgun (WGS) entry which is preliminary data.</text>
</comment>
<proteinExistence type="predicted"/>
<evidence type="ECO:0000313" key="3">
    <source>
        <dbReference type="Proteomes" id="UP001210925"/>
    </source>
</evidence>
<feature type="region of interest" description="Disordered" evidence="1">
    <location>
        <begin position="135"/>
        <end position="302"/>
    </location>
</feature>
<feature type="compositionally biased region" description="Basic and acidic residues" evidence="1">
    <location>
        <begin position="169"/>
        <end position="183"/>
    </location>
</feature>
<dbReference type="Gene3D" id="2.30.29.30">
    <property type="entry name" value="Pleckstrin-homology domain (PH domain)/Phosphotyrosine-binding domain (PTB)"/>
    <property type="match status" value="1"/>
</dbReference>
<feature type="region of interest" description="Disordered" evidence="1">
    <location>
        <begin position="317"/>
        <end position="370"/>
    </location>
</feature>
<feature type="compositionally biased region" description="Polar residues" evidence="1">
    <location>
        <begin position="328"/>
        <end position="338"/>
    </location>
</feature>
<feature type="compositionally biased region" description="Low complexity" evidence="1">
    <location>
        <begin position="142"/>
        <end position="159"/>
    </location>
</feature>